<dbReference type="EMBL" id="JAGPNK010000007">
    <property type="protein sequence ID" value="KAH7318105.1"/>
    <property type="molecule type" value="Genomic_DNA"/>
</dbReference>
<dbReference type="CDD" id="cd01833">
    <property type="entry name" value="XynB_like"/>
    <property type="match status" value="1"/>
</dbReference>
<dbReference type="InterPro" id="IPR051532">
    <property type="entry name" value="Ester_Hydrolysis_Enzymes"/>
</dbReference>
<dbReference type="PANTHER" id="PTHR30383:SF31">
    <property type="entry name" value="SGNH HYDROLASE-TYPE ESTERASE DOMAIN-CONTAINING PROTEIN-RELATED"/>
    <property type="match status" value="1"/>
</dbReference>
<evidence type="ECO:0000256" key="1">
    <source>
        <dbReference type="SAM" id="SignalP"/>
    </source>
</evidence>
<keyword evidence="1" id="KW-0732">Signal</keyword>
<dbReference type="Gene3D" id="3.40.50.1110">
    <property type="entry name" value="SGNH hydrolase"/>
    <property type="match status" value="1"/>
</dbReference>
<keyword evidence="3" id="KW-0378">Hydrolase</keyword>
<comment type="caution">
    <text evidence="3">The sequence shown here is derived from an EMBL/GenBank/DDBJ whole genome shotgun (WGS) entry which is preliminary data.</text>
</comment>
<keyword evidence="4" id="KW-1185">Reference proteome</keyword>
<dbReference type="AlphaFoldDB" id="A0A8K0SNE3"/>
<dbReference type="GO" id="GO:0004622">
    <property type="term" value="F:phosphatidylcholine lysophospholipase activity"/>
    <property type="evidence" value="ECO:0007669"/>
    <property type="project" value="TreeGrafter"/>
</dbReference>
<feature type="domain" description="SGNH hydrolase-type esterase" evidence="2">
    <location>
        <begin position="32"/>
        <end position="209"/>
    </location>
</feature>
<proteinExistence type="predicted"/>
<dbReference type="PANTHER" id="PTHR30383">
    <property type="entry name" value="THIOESTERASE 1/PROTEASE 1/LYSOPHOSPHOLIPASE L1"/>
    <property type="match status" value="1"/>
</dbReference>
<protein>
    <submittedName>
        <fullName evidence="3">SGNH hydrolase-type esterase domain-containing protein</fullName>
    </submittedName>
</protein>
<accession>A0A8K0SNE3</accession>
<dbReference type="OrthoDB" id="6123at2759"/>
<feature type="chain" id="PRO_5035453349" evidence="1">
    <location>
        <begin position="23"/>
        <end position="233"/>
    </location>
</feature>
<evidence type="ECO:0000313" key="3">
    <source>
        <dbReference type="EMBL" id="KAH7318105.1"/>
    </source>
</evidence>
<dbReference type="SUPFAM" id="SSF52266">
    <property type="entry name" value="SGNH hydrolase"/>
    <property type="match status" value="1"/>
</dbReference>
<dbReference type="InterPro" id="IPR013830">
    <property type="entry name" value="SGNH_hydro"/>
</dbReference>
<reference evidence="3" key="1">
    <citation type="journal article" date="2021" name="Nat. Commun.">
        <title>Genetic determinants of endophytism in the Arabidopsis root mycobiome.</title>
        <authorList>
            <person name="Mesny F."/>
            <person name="Miyauchi S."/>
            <person name="Thiergart T."/>
            <person name="Pickel B."/>
            <person name="Atanasova L."/>
            <person name="Karlsson M."/>
            <person name="Huettel B."/>
            <person name="Barry K.W."/>
            <person name="Haridas S."/>
            <person name="Chen C."/>
            <person name="Bauer D."/>
            <person name="Andreopoulos W."/>
            <person name="Pangilinan J."/>
            <person name="LaButti K."/>
            <person name="Riley R."/>
            <person name="Lipzen A."/>
            <person name="Clum A."/>
            <person name="Drula E."/>
            <person name="Henrissat B."/>
            <person name="Kohler A."/>
            <person name="Grigoriev I.V."/>
            <person name="Martin F.M."/>
            <person name="Hacquard S."/>
        </authorList>
    </citation>
    <scope>NUCLEOTIDE SEQUENCE</scope>
    <source>
        <strain evidence="3">MPI-CAGE-CH-0235</strain>
    </source>
</reference>
<dbReference type="Proteomes" id="UP000813444">
    <property type="component" value="Unassembled WGS sequence"/>
</dbReference>
<name>A0A8K0SNE3_9HYPO</name>
<feature type="signal peptide" evidence="1">
    <location>
        <begin position="1"/>
        <end position="22"/>
    </location>
</feature>
<evidence type="ECO:0000259" key="2">
    <source>
        <dbReference type="Pfam" id="PF13472"/>
    </source>
</evidence>
<organism evidence="3 4">
    <name type="scientific">Stachybotrys elegans</name>
    <dbReference type="NCBI Taxonomy" id="80388"/>
    <lineage>
        <taxon>Eukaryota</taxon>
        <taxon>Fungi</taxon>
        <taxon>Dikarya</taxon>
        <taxon>Ascomycota</taxon>
        <taxon>Pezizomycotina</taxon>
        <taxon>Sordariomycetes</taxon>
        <taxon>Hypocreomycetidae</taxon>
        <taxon>Hypocreales</taxon>
        <taxon>Stachybotryaceae</taxon>
        <taxon>Stachybotrys</taxon>
    </lineage>
</organism>
<sequence length="233" mass="25210">MTRLLRIVGQVAALSLAVVANAQDIPLRLMPLGASITNGVGSSTGNGYRQFLLDRLNGAGYTVDYVGSQQSGDMADPDNEGFPGLRIEEVQQRAEEDVPNYLPNVYAINVGTNDATQDFDIDNAGGRMDDLLDYLWEVTPNATVLLSTLIINLNADTEARAQVINAQFVELAEQLAGEGRRIVLVDMHTEEGPLPEDMSDATHPNDTGFDKMAELWFRGVEQASAAGFIQPAL</sequence>
<evidence type="ECO:0000313" key="4">
    <source>
        <dbReference type="Proteomes" id="UP000813444"/>
    </source>
</evidence>
<dbReference type="Pfam" id="PF13472">
    <property type="entry name" value="Lipase_GDSL_2"/>
    <property type="match status" value="1"/>
</dbReference>
<dbReference type="InterPro" id="IPR036514">
    <property type="entry name" value="SGNH_hydro_sf"/>
</dbReference>
<gene>
    <name evidence="3" type="ORF">B0I35DRAFT_431337</name>
</gene>